<gene>
    <name evidence="2" type="ORF">G4Z05_03425</name>
</gene>
<evidence type="ECO:0000313" key="2">
    <source>
        <dbReference type="EMBL" id="NEX77940.1"/>
    </source>
</evidence>
<dbReference type="RefSeq" id="WP_163182757.1">
    <property type="nucleotide sequence ID" value="NZ_JAAIUV010000003.1"/>
</dbReference>
<accession>A0A6B3TNW1</accession>
<keyword evidence="3" id="KW-1185">Reference proteome</keyword>
<feature type="chain" id="PRO_5025551093" evidence="1">
    <location>
        <begin position="24"/>
        <end position="74"/>
    </location>
</feature>
<dbReference type="Proteomes" id="UP000481621">
    <property type="component" value="Unassembled WGS sequence"/>
</dbReference>
<reference evidence="2" key="1">
    <citation type="submission" date="2020-02" db="EMBL/GenBank/DDBJ databases">
        <title>Bacillus sedimentmangrovi sp. nov., isolated from sediment of the mangrove ecosystem.</title>
        <authorList>
            <person name="Liu G."/>
        </authorList>
    </citation>
    <scope>NUCLEOTIDE SEQUENCE [LARGE SCALE GENOMIC DNA]</scope>
    <source>
        <strain evidence="2">SgZ-7</strain>
    </source>
</reference>
<sequence length="74" mass="8060">MMNKKVVIAAALSLAIVAGGALIALSNSDKSKVESNETEYPNLKPPRMHVVKGIEKVGVTPRRIGTSCQKRWRN</sequence>
<feature type="signal peptide" evidence="1">
    <location>
        <begin position="1"/>
        <end position="23"/>
    </location>
</feature>
<name>A0A6B3TNW1_9BACI</name>
<dbReference type="AlphaFoldDB" id="A0A6B3TNW1"/>
<organism evidence="2 3">
    <name type="scientific">Neobacillus thermocopriae</name>
    <dbReference type="NCBI Taxonomy" id="1215031"/>
    <lineage>
        <taxon>Bacteria</taxon>
        <taxon>Bacillati</taxon>
        <taxon>Bacillota</taxon>
        <taxon>Bacilli</taxon>
        <taxon>Bacillales</taxon>
        <taxon>Bacillaceae</taxon>
        <taxon>Neobacillus</taxon>
    </lineage>
</organism>
<keyword evidence="1" id="KW-0732">Signal</keyword>
<dbReference type="EMBL" id="JAAIUV010000003">
    <property type="protein sequence ID" value="NEX77940.1"/>
    <property type="molecule type" value="Genomic_DNA"/>
</dbReference>
<evidence type="ECO:0000256" key="1">
    <source>
        <dbReference type="SAM" id="SignalP"/>
    </source>
</evidence>
<evidence type="ECO:0000313" key="3">
    <source>
        <dbReference type="Proteomes" id="UP000481621"/>
    </source>
</evidence>
<proteinExistence type="predicted"/>
<protein>
    <submittedName>
        <fullName evidence="2">Uncharacterized protein</fullName>
    </submittedName>
</protein>
<comment type="caution">
    <text evidence="2">The sequence shown here is derived from an EMBL/GenBank/DDBJ whole genome shotgun (WGS) entry which is preliminary data.</text>
</comment>